<feature type="compositionally biased region" description="Acidic residues" evidence="13">
    <location>
        <begin position="74"/>
        <end position="83"/>
    </location>
</feature>
<name>A0AAI8Z2W1_9PEZI</name>
<keyword evidence="6 12" id="KW-0547">Nucleotide-binding</keyword>
<dbReference type="EC" id="2.7.1.15" evidence="2 12"/>
<keyword evidence="9 12" id="KW-0460">Magnesium</keyword>
<feature type="binding site" evidence="12">
    <location>
        <position position="342"/>
    </location>
    <ligand>
        <name>K(+)</name>
        <dbReference type="ChEBI" id="CHEBI:29103"/>
    </ligand>
</feature>
<dbReference type="GO" id="GO:0005737">
    <property type="term" value="C:cytoplasm"/>
    <property type="evidence" value="ECO:0007669"/>
    <property type="project" value="UniProtKB-SubCell"/>
</dbReference>
<feature type="binding site" evidence="12">
    <location>
        <position position="344"/>
    </location>
    <ligand>
        <name>K(+)</name>
        <dbReference type="ChEBI" id="CHEBI:29103"/>
    </ligand>
</feature>
<feature type="binding site" evidence="12">
    <location>
        <position position="339"/>
    </location>
    <ligand>
        <name>K(+)</name>
        <dbReference type="ChEBI" id="CHEBI:29103"/>
    </ligand>
</feature>
<evidence type="ECO:0000313" key="16">
    <source>
        <dbReference type="Proteomes" id="UP001296104"/>
    </source>
</evidence>
<feature type="binding site" evidence="12">
    <location>
        <begin position="11"/>
        <end position="13"/>
    </location>
    <ligand>
        <name>substrate</name>
    </ligand>
</feature>
<evidence type="ECO:0000256" key="9">
    <source>
        <dbReference type="ARBA" id="ARBA00022842"/>
    </source>
</evidence>
<keyword evidence="12" id="KW-0963">Cytoplasm</keyword>
<dbReference type="GO" id="GO:0046872">
    <property type="term" value="F:metal ion binding"/>
    <property type="evidence" value="ECO:0007669"/>
    <property type="project" value="UniProtKB-KW"/>
</dbReference>
<evidence type="ECO:0000256" key="5">
    <source>
        <dbReference type="ARBA" id="ARBA00022723"/>
    </source>
</evidence>
<evidence type="ECO:0000256" key="2">
    <source>
        <dbReference type="ARBA" id="ARBA00012035"/>
    </source>
</evidence>
<comment type="subcellular location">
    <subcellularLocation>
        <location evidence="12">Cytoplasm</location>
    </subcellularLocation>
    <subcellularLocation>
        <location evidence="12">Nucleus</location>
    </subcellularLocation>
</comment>
<dbReference type="GO" id="GO:0005634">
    <property type="term" value="C:nucleus"/>
    <property type="evidence" value="ECO:0007669"/>
    <property type="project" value="UniProtKB-SubCell"/>
</dbReference>
<comment type="subunit">
    <text evidence="12">Homodimer.</text>
</comment>
<comment type="similarity">
    <text evidence="1">Belongs to the carbohydrate kinase pfkB family.</text>
</comment>
<evidence type="ECO:0000256" key="8">
    <source>
        <dbReference type="ARBA" id="ARBA00022840"/>
    </source>
</evidence>
<evidence type="ECO:0000256" key="1">
    <source>
        <dbReference type="ARBA" id="ARBA00005380"/>
    </source>
</evidence>
<feature type="binding site" evidence="12">
    <location>
        <position position="304"/>
    </location>
    <ligand>
        <name>substrate</name>
    </ligand>
</feature>
<dbReference type="HAMAP" id="MF_01987">
    <property type="entry name" value="Ribokinase"/>
    <property type="match status" value="1"/>
</dbReference>
<evidence type="ECO:0000256" key="4">
    <source>
        <dbReference type="ARBA" id="ARBA00022679"/>
    </source>
</evidence>
<comment type="activity regulation">
    <text evidence="12">Activated by a monovalent cation that binds near, but not in, the active site. The most likely occupant of the site in vivo is potassium. Ion binding induces a conformational change that may alter substrate affinity.</text>
</comment>
<keyword evidence="10 12" id="KW-0630">Potassium</keyword>
<comment type="caution">
    <text evidence="12">Lacks conserved residue(s) required for the propagation of feature annotation.</text>
</comment>
<dbReference type="PROSITE" id="PS00584">
    <property type="entry name" value="PFKB_KINASES_2"/>
    <property type="match status" value="1"/>
</dbReference>
<keyword evidence="16" id="KW-1185">Reference proteome</keyword>
<dbReference type="InterPro" id="IPR002139">
    <property type="entry name" value="Ribo/fructo_kinase"/>
</dbReference>
<feature type="domain" description="Carbohydrate kinase PfkB" evidence="14">
    <location>
        <begin position="2"/>
        <end position="350"/>
    </location>
</feature>
<dbReference type="PRINTS" id="PR00990">
    <property type="entry name" value="RIBOKINASE"/>
</dbReference>
<protein>
    <recommendedName>
        <fullName evidence="3 12">Ribokinase</fullName>
        <shortName evidence="12">RK</shortName>
        <ecNumber evidence="2 12">2.7.1.15</ecNumber>
    </recommendedName>
</protein>
<gene>
    <name evidence="15" type="ORF">LECACI_7A006610</name>
</gene>
<feature type="binding site" evidence="12">
    <location>
        <begin position="268"/>
        <end position="273"/>
    </location>
    <ligand>
        <name>ATP</name>
        <dbReference type="ChEBI" id="CHEBI:30616"/>
    </ligand>
</feature>
<dbReference type="InterPro" id="IPR029056">
    <property type="entry name" value="Ribokinase-like"/>
</dbReference>
<evidence type="ECO:0000259" key="14">
    <source>
        <dbReference type="Pfam" id="PF00294"/>
    </source>
</evidence>
<dbReference type="GO" id="GO:0004747">
    <property type="term" value="F:ribokinase activity"/>
    <property type="evidence" value="ECO:0007669"/>
    <property type="project" value="UniProtKB-UniRule"/>
</dbReference>
<evidence type="ECO:0000256" key="7">
    <source>
        <dbReference type="ARBA" id="ARBA00022777"/>
    </source>
</evidence>
<dbReference type="SUPFAM" id="SSF53613">
    <property type="entry name" value="Ribokinase-like"/>
    <property type="match status" value="1"/>
</dbReference>
<comment type="caution">
    <text evidence="15">The sequence shown here is derived from an EMBL/GenBank/DDBJ whole genome shotgun (WGS) entry which is preliminary data.</text>
</comment>
<feature type="binding site" evidence="12">
    <location>
        <position position="298"/>
    </location>
    <ligand>
        <name>K(+)</name>
        <dbReference type="ChEBI" id="CHEBI:29103"/>
    </ligand>
</feature>
<feature type="active site" description="Proton acceptor" evidence="12">
    <location>
        <position position="304"/>
    </location>
</feature>
<dbReference type="GO" id="GO:0005524">
    <property type="term" value="F:ATP binding"/>
    <property type="evidence" value="ECO:0007669"/>
    <property type="project" value="UniProtKB-UniRule"/>
</dbReference>
<dbReference type="Pfam" id="PF00294">
    <property type="entry name" value="PfkB"/>
    <property type="match status" value="1"/>
</dbReference>
<dbReference type="AlphaFoldDB" id="A0AAI8Z2W1"/>
<keyword evidence="8 12" id="KW-0067">ATP-binding</keyword>
<keyword evidence="5 12" id="KW-0479">Metal-binding</keyword>
<organism evidence="15 16">
    <name type="scientific">Lecanosticta acicola</name>
    <dbReference type="NCBI Taxonomy" id="111012"/>
    <lineage>
        <taxon>Eukaryota</taxon>
        <taxon>Fungi</taxon>
        <taxon>Dikarya</taxon>
        <taxon>Ascomycota</taxon>
        <taxon>Pezizomycotina</taxon>
        <taxon>Dothideomycetes</taxon>
        <taxon>Dothideomycetidae</taxon>
        <taxon>Mycosphaerellales</taxon>
        <taxon>Mycosphaerellaceae</taxon>
        <taxon>Lecanosticta</taxon>
    </lineage>
</organism>
<keyword evidence="11 12" id="KW-0119">Carbohydrate metabolism</keyword>
<evidence type="ECO:0000256" key="11">
    <source>
        <dbReference type="ARBA" id="ARBA00023277"/>
    </source>
</evidence>
<evidence type="ECO:0000256" key="13">
    <source>
        <dbReference type="SAM" id="MobiDB-lite"/>
    </source>
</evidence>
<keyword evidence="7 12" id="KW-0418">Kinase</keyword>
<feature type="binding site" evidence="12">
    <location>
        <begin position="42"/>
        <end position="46"/>
    </location>
    <ligand>
        <name>substrate</name>
    </ligand>
</feature>
<proteinExistence type="inferred from homology"/>
<keyword evidence="12" id="KW-0539">Nucleus</keyword>
<comment type="catalytic activity">
    <reaction evidence="12">
        <text>D-ribose + ATP = D-ribose 5-phosphate + ADP + H(+)</text>
        <dbReference type="Rhea" id="RHEA:13697"/>
        <dbReference type="ChEBI" id="CHEBI:15378"/>
        <dbReference type="ChEBI" id="CHEBI:30616"/>
        <dbReference type="ChEBI" id="CHEBI:47013"/>
        <dbReference type="ChEBI" id="CHEBI:78346"/>
        <dbReference type="ChEBI" id="CHEBI:456216"/>
        <dbReference type="EC" id="2.7.1.15"/>
    </reaction>
</comment>
<dbReference type="PANTHER" id="PTHR10584">
    <property type="entry name" value="SUGAR KINASE"/>
    <property type="match status" value="1"/>
</dbReference>
<accession>A0AAI8Z2W1</accession>
<dbReference type="InterPro" id="IPR002173">
    <property type="entry name" value="Carboh/pur_kinase_PfkB_CS"/>
</dbReference>
<dbReference type="InterPro" id="IPR011877">
    <property type="entry name" value="Ribokinase"/>
</dbReference>
<comment type="cofactor">
    <cofactor evidence="12">
        <name>Mg(2+)</name>
        <dbReference type="ChEBI" id="CHEBI:18420"/>
    </cofactor>
    <text evidence="12">Requires a divalent cation, most likely magnesium in vivo, as an electrophilic catalyst to aid phosphoryl group transfer. It is the chelate of the metal and the nucleotide that is the actual substrate.</text>
</comment>
<dbReference type="EMBL" id="CAVMBE010000048">
    <property type="protein sequence ID" value="CAK4031452.1"/>
    <property type="molecule type" value="Genomic_DNA"/>
</dbReference>
<comment type="function">
    <text evidence="12">Catalyzes the phosphorylation of ribose at O-5 in a reaction requiring ATP and magnesium. The resulting D-ribose-5-phosphate can then be used either for sythesis of nucleotides, histidine, and tryptophan, or as a component of the pentose phosphate pathway.</text>
</comment>
<dbReference type="InterPro" id="IPR011611">
    <property type="entry name" value="PfkB_dom"/>
</dbReference>
<comment type="similarity">
    <text evidence="12">Belongs to the carbohydrate kinase PfkB family. Ribokinase subfamily.</text>
</comment>
<feature type="binding site" evidence="12">
    <location>
        <position position="228"/>
    </location>
    <ligand>
        <name>ATP</name>
        <dbReference type="ChEBI" id="CHEBI:30616"/>
    </ligand>
</feature>
<evidence type="ECO:0000256" key="3">
    <source>
        <dbReference type="ARBA" id="ARBA00016943"/>
    </source>
</evidence>
<dbReference type="Gene3D" id="3.40.1190.20">
    <property type="match status" value="1"/>
</dbReference>
<evidence type="ECO:0000256" key="6">
    <source>
        <dbReference type="ARBA" id="ARBA00022741"/>
    </source>
</evidence>
<dbReference type="Proteomes" id="UP001296104">
    <property type="component" value="Unassembled WGS sequence"/>
</dbReference>
<comment type="pathway">
    <text evidence="12">Carbohydrate metabolism; D-ribose degradation; D-ribose 5-phosphate from beta-D-ribopyranose: step 2/2.</text>
</comment>
<evidence type="ECO:0000256" key="10">
    <source>
        <dbReference type="ARBA" id="ARBA00022958"/>
    </source>
</evidence>
<keyword evidence="4 12" id="KW-0808">Transferase</keyword>
<dbReference type="PANTHER" id="PTHR10584:SF166">
    <property type="entry name" value="RIBOKINASE"/>
    <property type="match status" value="1"/>
</dbReference>
<sequence>MPSIAVLGGLLTDYIIPLPRLPKLGESLDAAPGQAVLEVPGGKGGNVCVAAVRVSRVRPDRRRDEMKGRGGGGGEEEEEEEEEEVRVYMNGAVGDDEAGKRLKSGLQAEGVHVDGVQELAGAKSGVCVVLVEEGSSGESGNVGVPGANARYRLPGKEEGVRGLVGGAAETPPDLLVMNLAQISRDEVVLPVLGMARRAGVDVFLNASPAEHLVGIPAWWRGVKSLVVNEHEAVVLCGVAEVRSVAGRRAVWEAFLGDDDDGAESVVLTLGKEGAYFAEKGGGGREGFVAGVKAERVVDTTGAGDCFLGAYAVEYVRQKQAGGWDIAAAVRFACKAAAKSVERMGCQAGLPYADEIV</sequence>
<evidence type="ECO:0000256" key="12">
    <source>
        <dbReference type="HAMAP-Rule" id="MF_03215"/>
    </source>
</evidence>
<reference evidence="15" key="1">
    <citation type="submission" date="2023-11" db="EMBL/GenBank/DDBJ databases">
        <authorList>
            <person name="Alioto T."/>
            <person name="Alioto T."/>
            <person name="Gomez Garrido J."/>
        </authorList>
    </citation>
    <scope>NUCLEOTIDE SEQUENCE</scope>
</reference>
<dbReference type="GO" id="GO:0019303">
    <property type="term" value="P:D-ribose catabolic process"/>
    <property type="evidence" value="ECO:0007669"/>
    <property type="project" value="UniProtKB-UniRule"/>
</dbReference>
<feature type="binding site" evidence="12">
    <location>
        <begin position="303"/>
        <end position="304"/>
    </location>
    <ligand>
        <name>ATP</name>
        <dbReference type="ChEBI" id="CHEBI:30616"/>
    </ligand>
</feature>
<feature type="region of interest" description="Disordered" evidence="13">
    <location>
        <begin position="60"/>
        <end position="83"/>
    </location>
</feature>
<feature type="binding site" evidence="12">
    <location>
        <position position="300"/>
    </location>
    <ligand>
        <name>K(+)</name>
        <dbReference type="ChEBI" id="CHEBI:29103"/>
    </ligand>
</feature>
<evidence type="ECO:0000313" key="15">
    <source>
        <dbReference type="EMBL" id="CAK4031452.1"/>
    </source>
</evidence>